<dbReference type="HAMAP" id="MF_00235">
    <property type="entry name" value="Adenylate_kinase_Adk"/>
    <property type="match status" value="1"/>
</dbReference>
<dbReference type="GO" id="GO:0008081">
    <property type="term" value="F:phosphoric diester hydrolase activity"/>
    <property type="evidence" value="ECO:0007669"/>
    <property type="project" value="TreeGrafter"/>
</dbReference>
<sequence>MRRRTLPHDSEAWCDACAACGAKRQQAADFPPMDAARANKVIIMGPPGCGKGTQAKRIEQRFGYKHISTGSILRAEKEKAEAVDESMRTPEQREIIECTSRGDFVSDETMWRLLRDTMKGCDRFLLDGFPRNKSQVSKVCADMVILIDLDPEECVRRICARCDGRSDDSEEIAWHRIETYVRETEPVVKHYKNKGILDKTSGAEGAAPGSCLHRHLVGAHLSISKGIHMVQEQMDLLKADTCALFLKSQRTYNFKKIKDEDVSRFRGRVRSPELLLPHASYLINLANPDVMSGKGLDVLVDDLERCNALGIKMYNIHPGSDVNKLGRGALGLVAEHLNRVLSMVPDVTILIENMAGQGNVLGSSFEELSTIVSGVGDQGRIGVCLDTCHLFGAGYDIRTEESFQAVMDSFDRAVGLQYLRALHLNDSKGSIGSKTDRHESIGKGAIGLDAFRFVMGNSMFAGMPLILETPDPSSYGRELELLRSFWLIHAVAYIEDKAYAAKRRIDTTIKTICVAHILLWFRHVSVFIILYSLVVQYLFYSILDVYPAFEPTNWFFVGGTIGALVNHFLFLRELISNKLNVVEAVLYFVTFVWATPFCFFLSLGANDESFAVRNKKGRATLMGNLFKKIYSMNFERRGHQY</sequence>
<gene>
    <name evidence="13" type="ORF">PYX00_011503</name>
</gene>
<dbReference type="InterPro" id="IPR001719">
    <property type="entry name" value="AP_endonuc_2"/>
</dbReference>
<dbReference type="InterPro" id="IPR033690">
    <property type="entry name" value="Adenylat_kinase_CS"/>
</dbReference>
<dbReference type="InterPro" id="IPR036237">
    <property type="entry name" value="Xyl_isomerase-like_sf"/>
</dbReference>
<comment type="similarity">
    <text evidence="2">Belongs to the AP endonuclease 2 family.</text>
</comment>
<evidence type="ECO:0000256" key="11">
    <source>
        <dbReference type="SAM" id="Phobius"/>
    </source>
</evidence>
<dbReference type="InterPro" id="IPR027417">
    <property type="entry name" value="P-loop_NTPase"/>
</dbReference>
<dbReference type="SUPFAM" id="SSF51658">
    <property type="entry name" value="Xylose isomerase-like"/>
    <property type="match status" value="1"/>
</dbReference>
<dbReference type="PROSITE" id="PS00731">
    <property type="entry name" value="AP_NUCLEASE_F2_3"/>
    <property type="match status" value="1"/>
</dbReference>
<organism evidence="13">
    <name type="scientific">Menopon gallinae</name>
    <name type="common">poultry shaft louse</name>
    <dbReference type="NCBI Taxonomy" id="328185"/>
    <lineage>
        <taxon>Eukaryota</taxon>
        <taxon>Metazoa</taxon>
        <taxon>Ecdysozoa</taxon>
        <taxon>Arthropoda</taxon>
        <taxon>Hexapoda</taxon>
        <taxon>Insecta</taxon>
        <taxon>Pterygota</taxon>
        <taxon>Neoptera</taxon>
        <taxon>Paraneoptera</taxon>
        <taxon>Psocodea</taxon>
        <taxon>Troctomorpha</taxon>
        <taxon>Phthiraptera</taxon>
        <taxon>Amblycera</taxon>
        <taxon>Menoponidae</taxon>
        <taxon>Menopon</taxon>
    </lineage>
</organism>
<evidence type="ECO:0000259" key="12">
    <source>
        <dbReference type="Pfam" id="PF01261"/>
    </source>
</evidence>
<dbReference type="HAMAP" id="MF_00152">
    <property type="entry name" value="Nfo"/>
    <property type="match status" value="1"/>
</dbReference>
<dbReference type="GO" id="GO:0005737">
    <property type="term" value="C:cytoplasm"/>
    <property type="evidence" value="ECO:0007669"/>
    <property type="project" value="GOC"/>
</dbReference>
<dbReference type="PANTHER" id="PTHR21445:SF0">
    <property type="entry name" value="APURINIC-APYRIMIDINIC ENDONUCLEASE"/>
    <property type="match status" value="1"/>
</dbReference>
<dbReference type="EMBL" id="JARGDH010000006">
    <property type="protein sequence ID" value="KAL0265788.1"/>
    <property type="molecule type" value="Genomic_DNA"/>
</dbReference>
<dbReference type="Pfam" id="PF01261">
    <property type="entry name" value="AP_endonuc_2"/>
    <property type="match status" value="1"/>
</dbReference>
<dbReference type="NCBIfam" id="TIGR00587">
    <property type="entry name" value="nfo"/>
    <property type="match status" value="1"/>
</dbReference>
<dbReference type="GO" id="GO:0003906">
    <property type="term" value="F:DNA-(apurinic or apyrimidinic site) endonuclease activity"/>
    <property type="evidence" value="ECO:0007669"/>
    <property type="project" value="TreeGrafter"/>
</dbReference>
<keyword evidence="3" id="KW-0808">Transferase</keyword>
<evidence type="ECO:0000256" key="7">
    <source>
        <dbReference type="ARBA" id="ARBA00022777"/>
    </source>
</evidence>
<evidence type="ECO:0000256" key="10">
    <source>
        <dbReference type="ARBA" id="ARBA00023204"/>
    </source>
</evidence>
<dbReference type="PROSITE" id="PS00730">
    <property type="entry name" value="AP_NUCLEASE_F2_2"/>
    <property type="match status" value="1"/>
</dbReference>
<dbReference type="PROSITE" id="PS00729">
    <property type="entry name" value="AP_NUCLEASE_F2_1"/>
    <property type="match status" value="1"/>
</dbReference>
<keyword evidence="9" id="KW-0862">Zinc</keyword>
<evidence type="ECO:0000256" key="3">
    <source>
        <dbReference type="ARBA" id="ARBA00022679"/>
    </source>
</evidence>
<dbReference type="GO" id="GO:0005524">
    <property type="term" value="F:ATP binding"/>
    <property type="evidence" value="ECO:0007669"/>
    <property type="project" value="InterPro"/>
</dbReference>
<dbReference type="PANTHER" id="PTHR21445">
    <property type="entry name" value="ENDONUCLEASE IV ENDODEOXYRIBONUCLEASE IV"/>
    <property type="match status" value="1"/>
</dbReference>
<evidence type="ECO:0000256" key="4">
    <source>
        <dbReference type="ARBA" id="ARBA00022723"/>
    </source>
</evidence>
<accession>A0AAW2H859</accession>
<keyword evidence="6" id="KW-0227">DNA damage</keyword>
<keyword evidence="7" id="KW-0418">Kinase</keyword>
<dbReference type="InterPro" id="IPR000850">
    <property type="entry name" value="Adenylat/UMP-CMP_kin"/>
</dbReference>
<dbReference type="InterPro" id="IPR018246">
    <property type="entry name" value="AP_endonuc_F2_Zn_BS"/>
</dbReference>
<feature type="transmembrane region" description="Helical" evidence="11">
    <location>
        <begin position="554"/>
        <end position="572"/>
    </location>
</feature>
<dbReference type="PROSITE" id="PS00113">
    <property type="entry name" value="ADENYLATE_KINASE"/>
    <property type="match status" value="1"/>
</dbReference>
<dbReference type="Gene3D" id="3.20.20.150">
    <property type="entry name" value="Divalent-metal-dependent TIM barrel enzymes"/>
    <property type="match status" value="1"/>
</dbReference>
<dbReference type="GO" id="GO:0008270">
    <property type="term" value="F:zinc ion binding"/>
    <property type="evidence" value="ECO:0007669"/>
    <property type="project" value="InterPro"/>
</dbReference>
<evidence type="ECO:0000256" key="1">
    <source>
        <dbReference type="ARBA" id="ARBA00001947"/>
    </source>
</evidence>
<dbReference type="PROSITE" id="PS51432">
    <property type="entry name" value="AP_NUCLEASE_F2_4"/>
    <property type="match status" value="1"/>
</dbReference>
<dbReference type="AlphaFoldDB" id="A0AAW2H859"/>
<feature type="transmembrane region" description="Helical" evidence="11">
    <location>
        <begin position="512"/>
        <end position="534"/>
    </location>
</feature>
<dbReference type="GO" id="GO:0003677">
    <property type="term" value="F:DNA binding"/>
    <property type="evidence" value="ECO:0007669"/>
    <property type="project" value="InterPro"/>
</dbReference>
<comment type="caution">
    <text evidence="13">The sequence shown here is derived from an EMBL/GenBank/DDBJ whole genome shotgun (WGS) entry which is preliminary data.</text>
</comment>
<dbReference type="CDD" id="cd00019">
    <property type="entry name" value="AP2Ec"/>
    <property type="match status" value="1"/>
</dbReference>
<evidence type="ECO:0000256" key="5">
    <source>
        <dbReference type="ARBA" id="ARBA00022741"/>
    </source>
</evidence>
<evidence type="ECO:0000256" key="8">
    <source>
        <dbReference type="ARBA" id="ARBA00022801"/>
    </source>
</evidence>
<dbReference type="Pfam" id="PF00406">
    <property type="entry name" value="ADK"/>
    <property type="match status" value="1"/>
</dbReference>
<dbReference type="GO" id="GO:0016020">
    <property type="term" value="C:membrane"/>
    <property type="evidence" value="ECO:0007669"/>
    <property type="project" value="InterPro"/>
</dbReference>
<evidence type="ECO:0000256" key="6">
    <source>
        <dbReference type="ARBA" id="ARBA00022763"/>
    </source>
</evidence>
<keyword evidence="11" id="KW-0812">Transmembrane</keyword>
<feature type="transmembrane region" description="Helical" evidence="11">
    <location>
        <begin position="584"/>
        <end position="605"/>
    </location>
</feature>
<dbReference type="GO" id="GO:0019205">
    <property type="term" value="F:nucleobase-containing compound kinase activity"/>
    <property type="evidence" value="ECO:0007669"/>
    <property type="project" value="InterPro"/>
</dbReference>
<protein>
    <recommendedName>
        <fullName evidence="12">Xylose isomerase-like TIM barrel domain-containing protein</fullName>
    </recommendedName>
</protein>
<keyword evidence="11" id="KW-0472">Membrane</keyword>
<dbReference type="GO" id="GO:0006284">
    <property type="term" value="P:base-excision repair"/>
    <property type="evidence" value="ECO:0007669"/>
    <property type="project" value="TreeGrafter"/>
</dbReference>
<keyword evidence="10" id="KW-0234">DNA repair</keyword>
<proteinExistence type="inferred from homology"/>
<comment type="cofactor">
    <cofactor evidence="1">
        <name>Zn(2+)</name>
        <dbReference type="ChEBI" id="CHEBI:29105"/>
    </cofactor>
</comment>
<evidence type="ECO:0000256" key="2">
    <source>
        <dbReference type="ARBA" id="ARBA00005340"/>
    </source>
</evidence>
<evidence type="ECO:0000256" key="9">
    <source>
        <dbReference type="ARBA" id="ARBA00022833"/>
    </source>
</evidence>
<dbReference type="InterPro" id="IPR007277">
    <property type="entry name" value="Svp26/Tex261"/>
</dbReference>
<keyword evidence="5" id="KW-0547">Nucleotide-binding</keyword>
<feature type="domain" description="Xylose isomerase-like TIM barrel" evidence="12">
    <location>
        <begin position="239"/>
        <end position="484"/>
    </location>
</feature>
<keyword evidence="11" id="KW-1133">Transmembrane helix</keyword>
<dbReference type="PRINTS" id="PR00094">
    <property type="entry name" value="ADENYLTKNASE"/>
</dbReference>
<dbReference type="InterPro" id="IPR013022">
    <property type="entry name" value="Xyl_isomerase-like_TIM-brl"/>
</dbReference>
<evidence type="ECO:0000313" key="13">
    <source>
        <dbReference type="EMBL" id="KAL0265788.1"/>
    </source>
</evidence>
<name>A0AAW2H859_9NEOP</name>
<keyword evidence="4" id="KW-0479">Metal-binding</keyword>
<dbReference type="GO" id="GO:0097020">
    <property type="term" value="F:COPII receptor activity"/>
    <property type="evidence" value="ECO:0007669"/>
    <property type="project" value="InterPro"/>
</dbReference>
<dbReference type="SUPFAM" id="SSF52540">
    <property type="entry name" value="P-loop containing nucleoside triphosphate hydrolases"/>
    <property type="match status" value="1"/>
</dbReference>
<keyword evidence="8" id="KW-0378">Hydrolase</keyword>
<dbReference type="GO" id="GO:0006888">
    <property type="term" value="P:endoplasmic reticulum to Golgi vesicle-mediated transport"/>
    <property type="evidence" value="ECO:0007669"/>
    <property type="project" value="InterPro"/>
</dbReference>
<dbReference type="Gene3D" id="3.40.50.300">
    <property type="entry name" value="P-loop containing nucleotide triphosphate hydrolases"/>
    <property type="match status" value="1"/>
</dbReference>
<dbReference type="SMART" id="SM00518">
    <property type="entry name" value="AP2Ec"/>
    <property type="match status" value="1"/>
</dbReference>
<dbReference type="FunFam" id="3.20.20.150:FF:000001">
    <property type="entry name" value="Probable endonuclease 4"/>
    <property type="match status" value="1"/>
</dbReference>
<dbReference type="Pfam" id="PF04148">
    <property type="entry name" value="Erv26"/>
    <property type="match status" value="1"/>
</dbReference>
<dbReference type="CDD" id="cd01428">
    <property type="entry name" value="ADK"/>
    <property type="match status" value="1"/>
</dbReference>
<reference evidence="13" key="1">
    <citation type="journal article" date="2024" name="Gigascience">
        <title>Chromosome-level genome of the poultry shaft louse Menopon gallinae provides insight into the host-switching and adaptive evolution of parasitic lice.</title>
        <authorList>
            <person name="Xu Y."/>
            <person name="Ma L."/>
            <person name="Liu S."/>
            <person name="Liang Y."/>
            <person name="Liu Q."/>
            <person name="He Z."/>
            <person name="Tian L."/>
            <person name="Duan Y."/>
            <person name="Cai W."/>
            <person name="Li H."/>
            <person name="Song F."/>
        </authorList>
    </citation>
    <scope>NUCLEOTIDE SEQUENCE</scope>
    <source>
        <strain evidence="13">Cailab_2023a</strain>
    </source>
</reference>